<feature type="region of interest" description="Disordered" evidence="1">
    <location>
        <begin position="93"/>
        <end position="116"/>
    </location>
</feature>
<reference evidence="2 3" key="1">
    <citation type="submission" date="2019-04" db="EMBL/GenBank/DDBJ databases">
        <title>An improved genome assembly and genetic linkage map for asparagus bean, Vigna unguiculata ssp. sesquipedialis.</title>
        <authorList>
            <person name="Xia Q."/>
            <person name="Zhang R."/>
            <person name="Dong Y."/>
        </authorList>
    </citation>
    <scope>NUCLEOTIDE SEQUENCE [LARGE SCALE GENOMIC DNA]</scope>
    <source>
        <tissue evidence="2">Leaf</tissue>
    </source>
</reference>
<feature type="compositionally biased region" description="Polar residues" evidence="1">
    <location>
        <begin position="46"/>
        <end position="72"/>
    </location>
</feature>
<keyword evidence="3" id="KW-1185">Reference proteome</keyword>
<feature type="region of interest" description="Disordered" evidence="1">
    <location>
        <begin position="36"/>
        <end position="72"/>
    </location>
</feature>
<dbReference type="Proteomes" id="UP000501690">
    <property type="component" value="Linkage Group LG4"/>
</dbReference>
<protein>
    <submittedName>
        <fullName evidence="2">Uncharacterized protein</fullName>
    </submittedName>
</protein>
<evidence type="ECO:0000313" key="3">
    <source>
        <dbReference type="Proteomes" id="UP000501690"/>
    </source>
</evidence>
<accession>A0A4D6LME4</accession>
<sequence>MRIRVPRAKRIQAQSSPYFFWVPLFQTKQRSQDNLLLPSKGAVLENQRSSPPTPTNSTQLSSPGPLTTTLINTRSYTGDDVALLFTSHEATRTSVHNRRASFSSSARGTPKTHHDWPRLLPLAKAATTMSSSFV</sequence>
<proteinExistence type="predicted"/>
<dbReference type="EMBL" id="CP039348">
    <property type="protein sequence ID" value="QCD89638.1"/>
    <property type="molecule type" value="Genomic_DNA"/>
</dbReference>
<organism evidence="2 3">
    <name type="scientific">Vigna unguiculata</name>
    <name type="common">Cowpea</name>
    <dbReference type="NCBI Taxonomy" id="3917"/>
    <lineage>
        <taxon>Eukaryota</taxon>
        <taxon>Viridiplantae</taxon>
        <taxon>Streptophyta</taxon>
        <taxon>Embryophyta</taxon>
        <taxon>Tracheophyta</taxon>
        <taxon>Spermatophyta</taxon>
        <taxon>Magnoliopsida</taxon>
        <taxon>eudicotyledons</taxon>
        <taxon>Gunneridae</taxon>
        <taxon>Pentapetalae</taxon>
        <taxon>rosids</taxon>
        <taxon>fabids</taxon>
        <taxon>Fabales</taxon>
        <taxon>Fabaceae</taxon>
        <taxon>Papilionoideae</taxon>
        <taxon>50 kb inversion clade</taxon>
        <taxon>NPAAA clade</taxon>
        <taxon>indigoferoid/millettioid clade</taxon>
        <taxon>Phaseoleae</taxon>
        <taxon>Vigna</taxon>
    </lineage>
</organism>
<dbReference type="AlphaFoldDB" id="A0A4D6LME4"/>
<evidence type="ECO:0000256" key="1">
    <source>
        <dbReference type="SAM" id="MobiDB-lite"/>
    </source>
</evidence>
<name>A0A4D6LME4_VIGUN</name>
<gene>
    <name evidence="2" type="ORF">DEO72_LG4g584</name>
</gene>
<evidence type="ECO:0000313" key="2">
    <source>
        <dbReference type="EMBL" id="QCD89638.1"/>
    </source>
</evidence>